<name>A0A1D6EDC3_MAIZE</name>
<evidence type="ECO:0000313" key="1">
    <source>
        <dbReference type="EMBL" id="ONM18291.1"/>
    </source>
</evidence>
<proteinExistence type="predicted"/>
<organism evidence="1">
    <name type="scientific">Zea mays</name>
    <name type="common">Maize</name>
    <dbReference type="NCBI Taxonomy" id="4577"/>
    <lineage>
        <taxon>Eukaryota</taxon>
        <taxon>Viridiplantae</taxon>
        <taxon>Streptophyta</taxon>
        <taxon>Embryophyta</taxon>
        <taxon>Tracheophyta</taxon>
        <taxon>Spermatophyta</taxon>
        <taxon>Magnoliopsida</taxon>
        <taxon>Liliopsida</taxon>
        <taxon>Poales</taxon>
        <taxon>Poaceae</taxon>
        <taxon>PACMAD clade</taxon>
        <taxon>Panicoideae</taxon>
        <taxon>Andropogonodae</taxon>
        <taxon>Andropogoneae</taxon>
        <taxon>Tripsacinae</taxon>
        <taxon>Zea</taxon>
    </lineage>
</organism>
<gene>
    <name evidence="1" type="ORF">ZEAMMB73_Zm00001d004083</name>
</gene>
<accession>A0A1D6EDC3</accession>
<dbReference type="EMBL" id="CM007648">
    <property type="protein sequence ID" value="ONM18291.1"/>
    <property type="molecule type" value="Genomic_DNA"/>
</dbReference>
<sequence length="84" mass="9090">MGTLSWPSSRWQRLQTPATHSTTGFTTFGRPAMHVRRGCCYGGDGRTPMLTLGVMTTAPQAMQAACSTKCVRSKIETSTVFSCV</sequence>
<protein>
    <submittedName>
        <fullName evidence="1">Uncharacterized protein</fullName>
    </submittedName>
</protein>
<dbReference type="AlphaFoldDB" id="A0A1D6EDC3"/>
<reference evidence="1" key="1">
    <citation type="submission" date="2015-12" db="EMBL/GenBank/DDBJ databases">
        <title>Update maize B73 reference genome by single molecule sequencing technologies.</title>
        <authorList>
            <consortium name="Maize Genome Sequencing Project"/>
            <person name="Ware D."/>
        </authorList>
    </citation>
    <scope>NUCLEOTIDE SEQUENCE [LARGE SCALE GENOMIC DNA]</scope>
    <source>
        <tissue evidence="1">Seedling</tissue>
    </source>
</reference>